<feature type="compositionally biased region" description="Pro residues" evidence="1">
    <location>
        <begin position="218"/>
        <end position="227"/>
    </location>
</feature>
<comment type="caution">
    <text evidence="2">The sequence shown here is derived from an EMBL/GenBank/DDBJ whole genome shotgun (WGS) entry which is preliminary data.</text>
</comment>
<gene>
    <name evidence="2" type="ORF">B0J12DRAFT_61526</name>
</gene>
<dbReference type="Proteomes" id="UP000774617">
    <property type="component" value="Unassembled WGS sequence"/>
</dbReference>
<feature type="compositionally biased region" description="Basic residues" evidence="1">
    <location>
        <begin position="228"/>
        <end position="248"/>
    </location>
</feature>
<reference evidence="2 3" key="1">
    <citation type="journal article" date="2021" name="Nat. Commun.">
        <title>Genetic determinants of endophytism in the Arabidopsis root mycobiome.</title>
        <authorList>
            <person name="Mesny F."/>
            <person name="Miyauchi S."/>
            <person name="Thiergart T."/>
            <person name="Pickel B."/>
            <person name="Atanasova L."/>
            <person name="Karlsson M."/>
            <person name="Huettel B."/>
            <person name="Barry K.W."/>
            <person name="Haridas S."/>
            <person name="Chen C."/>
            <person name="Bauer D."/>
            <person name="Andreopoulos W."/>
            <person name="Pangilinan J."/>
            <person name="LaButti K."/>
            <person name="Riley R."/>
            <person name="Lipzen A."/>
            <person name="Clum A."/>
            <person name="Drula E."/>
            <person name="Henrissat B."/>
            <person name="Kohler A."/>
            <person name="Grigoriev I.V."/>
            <person name="Martin F.M."/>
            <person name="Hacquard S."/>
        </authorList>
    </citation>
    <scope>NUCLEOTIDE SEQUENCE [LARGE SCALE GENOMIC DNA]</scope>
    <source>
        <strain evidence="2 3">MPI-SDFR-AT-0080</strain>
    </source>
</reference>
<proteinExistence type="predicted"/>
<sequence>MPTEQQVRCSSCPALPTLPEEMIDLIISFADHGTQQQLRLCSKQFCRLATPRYFRQFRIRLSQLSLDGLIMIANHPVFSKYVQILEYNIEQLLWFFDFNHFLQGLHLQPSKYGPTTSKALAGFNKIHRSTMVPTARPQAHPHPVLHPRGPPPDLHPLRLRARHQRPLPLAPPLLPGRPPRQPPPPHLHPPPSRPGPPPQPPHHRHKRRRRTRHLAQPPVRPRLLPPPHHLHPHRTHLHPAPRPWRRRLSPAAPRPHPAPPHPRPPLRRRHALRRRRARAAVERQRSGKHLPPR</sequence>
<accession>A0ABQ8GCG8</accession>
<protein>
    <recommendedName>
        <fullName evidence="4">F-box domain cyclin-like protein</fullName>
    </recommendedName>
</protein>
<evidence type="ECO:0000313" key="3">
    <source>
        <dbReference type="Proteomes" id="UP000774617"/>
    </source>
</evidence>
<evidence type="ECO:0000256" key="1">
    <source>
        <dbReference type="SAM" id="MobiDB-lite"/>
    </source>
</evidence>
<dbReference type="EMBL" id="JAGTJR010000011">
    <property type="protein sequence ID" value="KAH7052039.1"/>
    <property type="molecule type" value="Genomic_DNA"/>
</dbReference>
<feature type="compositionally biased region" description="Basic residues" evidence="1">
    <location>
        <begin position="264"/>
        <end position="278"/>
    </location>
</feature>
<feature type="compositionally biased region" description="Basic residues" evidence="1">
    <location>
        <begin position="201"/>
        <end position="213"/>
    </location>
</feature>
<name>A0ABQ8GCG8_9PEZI</name>
<evidence type="ECO:0008006" key="4">
    <source>
        <dbReference type="Google" id="ProtNLM"/>
    </source>
</evidence>
<keyword evidence="3" id="KW-1185">Reference proteome</keyword>
<feature type="region of interest" description="Disordered" evidence="1">
    <location>
        <begin position="134"/>
        <end position="293"/>
    </location>
</feature>
<organism evidence="2 3">
    <name type="scientific">Macrophomina phaseolina</name>
    <dbReference type="NCBI Taxonomy" id="35725"/>
    <lineage>
        <taxon>Eukaryota</taxon>
        <taxon>Fungi</taxon>
        <taxon>Dikarya</taxon>
        <taxon>Ascomycota</taxon>
        <taxon>Pezizomycotina</taxon>
        <taxon>Dothideomycetes</taxon>
        <taxon>Dothideomycetes incertae sedis</taxon>
        <taxon>Botryosphaeriales</taxon>
        <taxon>Botryosphaeriaceae</taxon>
        <taxon>Macrophomina</taxon>
    </lineage>
</organism>
<feature type="compositionally biased region" description="Pro residues" evidence="1">
    <location>
        <begin position="252"/>
        <end position="263"/>
    </location>
</feature>
<evidence type="ECO:0000313" key="2">
    <source>
        <dbReference type="EMBL" id="KAH7052039.1"/>
    </source>
</evidence>
<feature type="compositionally biased region" description="Pro residues" evidence="1">
    <location>
        <begin position="168"/>
        <end position="200"/>
    </location>
</feature>